<evidence type="ECO:0000313" key="2">
    <source>
        <dbReference type="Proteomes" id="UP000271683"/>
    </source>
</evidence>
<evidence type="ECO:0008006" key="3">
    <source>
        <dbReference type="Google" id="ProtNLM"/>
    </source>
</evidence>
<sequence>MTTPSRIDLPWRSGRGFRVWRYGVGHSQLLLRSPGDGERPSFHILFEAVEFMKLRRGYPDLVLRLAADDERAEFAELDSLTVPQLHVVLASPERTGFVACSRVTVRRIADPSTDSPDAGEVVLSMSRRTGTA</sequence>
<dbReference type="OrthoDB" id="5148951at2"/>
<evidence type="ECO:0000313" key="1">
    <source>
        <dbReference type="EMBL" id="ROP30576.1"/>
    </source>
</evidence>
<dbReference type="Proteomes" id="UP000271683">
    <property type="component" value="Unassembled WGS sequence"/>
</dbReference>
<protein>
    <recommendedName>
        <fullName evidence="3">Immunity protein 50 of polymorphic toxin system</fullName>
    </recommendedName>
</protein>
<reference evidence="1 2" key="1">
    <citation type="submission" date="2018-11" db="EMBL/GenBank/DDBJ databases">
        <title>Sequencing the genomes of 1000 actinobacteria strains.</title>
        <authorList>
            <person name="Klenk H.-P."/>
        </authorList>
    </citation>
    <scope>NUCLEOTIDE SEQUENCE [LARGE SCALE GENOMIC DNA]</scope>
    <source>
        <strain evidence="1 2">DSM 43634</strain>
    </source>
</reference>
<proteinExistence type="predicted"/>
<gene>
    <name evidence="1" type="ORF">EDD30_3434</name>
</gene>
<name>A0A3N1GKB9_9ACTN</name>
<accession>A0A3N1GKB9</accession>
<dbReference type="EMBL" id="RJKL01000001">
    <property type="protein sequence ID" value="ROP30576.1"/>
    <property type="molecule type" value="Genomic_DNA"/>
</dbReference>
<comment type="caution">
    <text evidence="1">The sequence shown here is derived from an EMBL/GenBank/DDBJ whole genome shotgun (WGS) entry which is preliminary data.</text>
</comment>
<dbReference type="AlphaFoldDB" id="A0A3N1GKB9"/>
<organism evidence="1 2">
    <name type="scientific">Couchioplanes caeruleus</name>
    <dbReference type="NCBI Taxonomy" id="56438"/>
    <lineage>
        <taxon>Bacteria</taxon>
        <taxon>Bacillati</taxon>
        <taxon>Actinomycetota</taxon>
        <taxon>Actinomycetes</taxon>
        <taxon>Micromonosporales</taxon>
        <taxon>Micromonosporaceae</taxon>
        <taxon>Couchioplanes</taxon>
    </lineage>
</organism>